<dbReference type="EMBL" id="BKAU01000005">
    <property type="protein sequence ID" value="GEP98118.1"/>
    <property type="molecule type" value="Genomic_DNA"/>
</dbReference>
<dbReference type="RefSeq" id="WP_146866339.1">
    <property type="nucleotide sequence ID" value="NZ_BKAU01000005.1"/>
</dbReference>
<keyword evidence="2" id="KW-1185">Reference proteome</keyword>
<evidence type="ECO:0000313" key="2">
    <source>
        <dbReference type="Proteomes" id="UP000321436"/>
    </source>
</evidence>
<name>A0A512RR03_9BACT</name>
<comment type="caution">
    <text evidence="1">The sequence shown here is derived from an EMBL/GenBank/DDBJ whole genome shotgun (WGS) entry which is preliminary data.</text>
</comment>
<gene>
    <name evidence="1" type="ORF">CCY01nite_43780</name>
</gene>
<sequence>MKIWREFNSSHSSNITIIGEFSEPKNLEKHYEMIQDFILGAWEERHASIEDFNDHWAKEFDPNVRYIGITNDEYFIGIDNDPDIKIEDGNLKISKLRMDNLGGIIKLLRFAGKCRITII</sequence>
<evidence type="ECO:0000313" key="1">
    <source>
        <dbReference type="EMBL" id="GEP98118.1"/>
    </source>
</evidence>
<protein>
    <submittedName>
        <fullName evidence="1">Uncharacterized protein</fullName>
    </submittedName>
</protein>
<reference evidence="1 2" key="1">
    <citation type="submission" date="2019-07" db="EMBL/GenBank/DDBJ databases">
        <title>Whole genome shotgun sequence of Chitinophaga cymbidii NBRC 109752.</title>
        <authorList>
            <person name="Hosoyama A."/>
            <person name="Uohara A."/>
            <person name="Ohji S."/>
            <person name="Ichikawa N."/>
        </authorList>
    </citation>
    <scope>NUCLEOTIDE SEQUENCE [LARGE SCALE GENOMIC DNA]</scope>
    <source>
        <strain evidence="1 2">NBRC 109752</strain>
    </source>
</reference>
<dbReference type="AlphaFoldDB" id="A0A512RR03"/>
<accession>A0A512RR03</accession>
<dbReference type="Proteomes" id="UP000321436">
    <property type="component" value="Unassembled WGS sequence"/>
</dbReference>
<proteinExistence type="predicted"/>
<organism evidence="1 2">
    <name type="scientific">Chitinophaga cymbidii</name>
    <dbReference type="NCBI Taxonomy" id="1096750"/>
    <lineage>
        <taxon>Bacteria</taxon>
        <taxon>Pseudomonadati</taxon>
        <taxon>Bacteroidota</taxon>
        <taxon>Chitinophagia</taxon>
        <taxon>Chitinophagales</taxon>
        <taxon>Chitinophagaceae</taxon>
        <taxon>Chitinophaga</taxon>
    </lineage>
</organism>